<dbReference type="PANTHER" id="PTHR43578">
    <property type="entry name" value="NADH-QUINONE OXIDOREDUCTASE SUBUNIT F"/>
    <property type="match status" value="1"/>
</dbReference>
<evidence type="ECO:0000256" key="3">
    <source>
        <dbReference type="ARBA" id="ARBA00023014"/>
    </source>
</evidence>
<proteinExistence type="predicted"/>
<dbReference type="CDD" id="cd02980">
    <property type="entry name" value="TRX_Fd_family"/>
    <property type="match status" value="1"/>
</dbReference>
<dbReference type="PANTHER" id="PTHR43578:SF3">
    <property type="entry name" value="NADH-QUINONE OXIDOREDUCTASE SUBUNIT F"/>
    <property type="match status" value="1"/>
</dbReference>
<sequence length="91" mass="10360">MFCCSEHCNNQQVEDVMEAFKEQLVELGIHKEVKINKTSCLGLCGNGPFVIVYPDGVWYYNLTEDDVPRITLEHLVNGEPVEELVMLKMNA</sequence>
<gene>
    <name evidence="4" type="ORF">V3851_15340</name>
</gene>
<dbReference type="RefSeq" id="WP_331847591.1">
    <property type="nucleotide sequence ID" value="NZ_JAZHPZ010000007.1"/>
</dbReference>
<dbReference type="SUPFAM" id="SSF52833">
    <property type="entry name" value="Thioredoxin-like"/>
    <property type="match status" value="1"/>
</dbReference>
<dbReference type="Gene3D" id="3.40.30.10">
    <property type="entry name" value="Glutaredoxin"/>
    <property type="match status" value="1"/>
</dbReference>
<name>A0ABU7VTX1_9BACL</name>
<evidence type="ECO:0000256" key="2">
    <source>
        <dbReference type="ARBA" id="ARBA00023004"/>
    </source>
</evidence>
<keyword evidence="3" id="KW-0411">Iron-sulfur</keyword>
<dbReference type="InterPro" id="IPR036249">
    <property type="entry name" value="Thioredoxin-like_sf"/>
</dbReference>
<reference evidence="4 5" key="1">
    <citation type="submission" date="2024-02" db="EMBL/GenBank/DDBJ databases">
        <title>A nitrogen-fixing paenibacillus bacterium.</title>
        <authorList>
            <person name="Zhang W.L."/>
            <person name="Chen S.F."/>
        </authorList>
    </citation>
    <scope>NUCLEOTIDE SEQUENCE [LARGE SCALE GENOMIC DNA]</scope>
    <source>
        <strain evidence="4 5">M1</strain>
    </source>
</reference>
<organism evidence="4 5">
    <name type="scientific">Paenibacillus haidiansis</name>
    <dbReference type="NCBI Taxonomy" id="1574488"/>
    <lineage>
        <taxon>Bacteria</taxon>
        <taxon>Bacillati</taxon>
        <taxon>Bacillota</taxon>
        <taxon>Bacilli</taxon>
        <taxon>Bacillales</taxon>
        <taxon>Paenibacillaceae</taxon>
        <taxon>Paenibacillus</taxon>
    </lineage>
</organism>
<accession>A0ABU7VTX1</accession>
<keyword evidence="2" id="KW-0408">Iron</keyword>
<evidence type="ECO:0000313" key="5">
    <source>
        <dbReference type="Proteomes" id="UP001306950"/>
    </source>
</evidence>
<evidence type="ECO:0000256" key="1">
    <source>
        <dbReference type="ARBA" id="ARBA00022723"/>
    </source>
</evidence>
<protein>
    <submittedName>
        <fullName evidence="4">NAD(P)H-dependent oxidoreductase subunit E</fullName>
    </submittedName>
</protein>
<comment type="caution">
    <text evidence="4">The sequence shown here is derived from an EMBL/GenBank/DDBJ whole genome shotgun (WGS) entry which is preliminary data.</text>
</comment>
<dbReference type="EMBL" id="JAZHPZ010000007">
    <property type="protein sequence ID" value="MEF2967210.1"/>
    <property type="molecule type" value="Genomic_DNA"/>
</dbReference>
<evidence type="ECO:0000313" key="4">
    <source>
        <dbReference type="EMBL" id="MEF2967210.1"/>
    </source>
</evidence>
<keyword evidence="5" id="KW-1185">Reference proteome</keyword>
<dbReference type="Pfam" id="PF01257">
    <property type="entry name" value="2Fe-2S_thioredx"/>
    <property type="match status" value="1"/>
</dbReference>
<keyword evidence="1" id="KW-0479">Metal-binding</keyword>
<dbReference type="Proteomes" id="UP001306950">
    <property type="component" value="Unassembled WGS sequence"/>
</dbReference>